<dbReference type="InterPro" id="IPR015422">
    <property type="entry name" value="PyrdxlP-dep_Trfase_small"/>
</dbReference>
<dbReference type="Proteomes" id="UP000217209">
    <property type="component" value="Chromosome"/>
</dbReference>
<reference evidence="1 2" key="1">
    <citation type="submission" date="2016-12" db="EMBL/GenBank/DDBJ databases">
        <authorList>
            <person name="Song W.-J."/>
            <person name="Kurnit D.M."/>
        </authorList>
    </citation>
    <scope>NUCLEOTIDE SEQUENCE [LARGE SCALE GENOMIC DNA]</scope>
    <source>
        <strain evidence="1 2">DSM 30827</strain>
    </source>
</reference>
<accession>A0A1Q2HTF9</accession>
<dbReference type="PANTHER" id="PTHR43799:SF1">
    <property type="entry name" value="ASPARTATE AMINOTRANSFERASE"/>
    <property type="match status" value="1"/>
</dbReference>
<dbReference type="AlphaFoldDB" id="A0A1Q2HTF9"/>
<sequence length="430" mass="46883">MATPLNEMNPQECEALAKDVRERYAELKAKNLNLDLTRGKPSSEQLDFSQDLLALPGTDNYRAKDGVDVRNYGGVDGIVDIRELWAELIGVDAENLIAGDASSLNIMFDLISFAFAFGTNDSPQPWSKEPGAKWLCPVPGYDRHFTITEQFGFEMVNVPMLADGPDMDVVEDLARDPNVKGMWCVPIFSNPTGVTYSRETAERLATMETGAPDFRIVWDNAYAVHAFTDELPENPNVIEIAAEKGNPNRFWYMSSTSKITHAGAGVAFFASSKENLDWYRSIAGVRGIGPNKENQLAHAALFGDAEGARALMRKHAGSLAPKFEAVIGILGERLGGYGVAEWTEPKGGYFISLDVVPGTATRVWELAKEAGINLTKAGSAFPHGTDPDNRNIRLAPSLPPLDEVTDAMDGVAICVLLAAIEHRIEHRGAQ</sequence>
<gene>
    <name evidence="1" type="ORF">CGLAU_00640</name>
</gene>
<dbReference type="Gene3D" id="3.90.1150.10">
    <property type="entry name" value="Aspartate Aminotransferase, domain 1"/>
    <property type="match status" value="1"/>
</dbReference>
<dbReference type="EMBL" id="CP019688">
    <property type="protein sequence ID" value="AQQ14123.1"/>
    <property type="molecule type" value="Genomic_DNA"/>
</dbReference>
<evidence type="ECO:0000313" key="2">
    <source>
        <dbReference type="Proteomes" id="UP000217209"/>
    </source>
</evidence>
<protein>
    <submittedName>
        <fullName evidence="1">Putative aminotransferase</fullName>
    </submittedName>
</protein>
<dbReference type="Gene3D" id="3.40.640.10">
    <property type="entry name" value="Type I PLP-dependent aspartate aminotransferase-like (Major domain)"/>
    <property type="match status" value="1"/>
</dbReference>
<dbReference type="SUPFAM" id="SSF53383">
    <property type="entry name" value="PLP-dependent transferases"/>
    <property type="match status" value="1"/>
</dbReference>
<keyword evidence="1" id="KW-0808">Transferase</keyword>
<proteinExistence type="predicted"/>
<name>A0A1Q2HTF9_9CORY</name>
<dbReference type="CDD" id="cd00609">
    <property type="entry name" value="AAT_like"/>
    <property type="match status" value="1"/>
</dbReference>
<dbReference type="KEGG" id="cgv:CGLAU_00640"/>
<keyword evidence="1" id="KW-0032">Aminotransferase</keyword>
<organism evidence="1 2">
    <name type="scientific">Corynebacterium glaucum</name>
    <dbReference type="NCBI Taxonomy" id="187491"/>
    <lineage>
        <taxon>Bacteria</taxon>
        <taxon>Bacillati</taxon>
        <taxon>Actinomycetota</taxon>
        <taxon>Actinomycetes</taxon>
        <taxon>Mycobacteriales</taxon>
        <taxon>Corynebacteriaceae</taxon>
        <taxon>Corynebacterium</taxon>
    </lineage>
</organism>
<dbReference type="InterPro" id="IPR015421">
    <property type="entry name" value="PyrdxlP-dep_Trfase_major"/>
</dbReference>
<dbReference type="InterPro" id="IPR015424">
    <property type="entry name" value="PyrdxlP-dep_Trfase"/>
</dbReference>
<keyword evidence="2" id="KW-1185">Reference proteome</keyword>
<dbReference type="PANTHER" id="PTHR43799">
    <property type="entry name" value="AMINOTRANSFERASE, PUTATIVE-RELATED"/>
    <property type="match status" value="1"/>
</dbReference>
<dbReference type="GO" id="GO:0004069">
    <property type="term" value="F:L-aspartate:2-oxoglutarate aminotransferase activity"/>
    <property type="evidence" value="ECO:0007669"/>
    <property type="project" value="InterPro"/>
</dbReference>
<dbReference type="InterPro" id="IPR024551">
    <property type="entry name" value="AspAT_Ic"/>
</dbReference>
<evidence type="ECO:0000313" key="1">
    <source>
        <dbReference type="EMBL" id="AQQ14123.1"/>
    </source>
</evidence>
<dbReference type="Pfam" id="PF12897">
    <property type="entry name" value="Asp_aminotransf"/>
    <property type="match status" value="1"/>
</dbReference>
<dbReference type="OrthoDB" id="9802328at2"/>